<accession>A0AAV3QJI8</accession>
<evidence type="ECO:0000313" key="7">
    <source>
        <dbReference type="Proteomes" id="UP001454036"/>
    </source>
</evidence>
<dbReference type="AlphaFoldDB" id="A0AAV3QJI8"/>
<keyword evidence="2 4" id="KW-0863">Zinc-finger</keyword>
<proteinExistence type="predicted"/>
<dbReference type="GO" id="GO:0008270">
    <property type="term" value="F:zinc ion binding"/>
    <property type="evidence" value="ECO:0007669"/>
    <property type="project" value="UniProtKB-KW"/>
</dbReference>
<evidence type="ECO:0000256" key="4">
    <source>
        <dbReference type="PROSITE-ProRule" id="PRU01343"/>
    </source>
</evidence>
<dbReference type="Proteomes" id="UP001454036">
    <property type="component" value="Unassembled WGS sequence"/>
</dbReference>
<evidence type="ECO:0000256" key="3">
    <source>
        <dbReference type="ARBA" id="ARBA00022833"/>
    </source>
</evidence>
<keyword evidence="7" id="KW-1185">Reference proteome</keyword>
<protein>
    <recommendedName>
        <fullName evidence="5">GRF-type domain-containing protein</fullName>
    </recommendedName>
</protein>
<feature type="domain" description="GRF-type" evidence="5">
    <location>
        <begin position="27"/>
        <end position="70"/>
    </location>
</feature>
<dbReference type="InterPro" id="IPR010666">
    <property type="entry name" value="Znf_GRF"/>
</dbReference>
<name>A0AAV3QJI8_LITER</name>
<keyword evidence="3" id="KW-0862">Zinc</keyword>
<dbReference type="PROSITE" id="PS51999">
    <property type="entry name" value="ZF_GRF"/>
    <property type="match status" value="1"/>
</dbReference>
<evidence type="ECO:0000259" key="5">
    <source>
        <dbReference type="PROSITE" id="PS51999"/>
    </source>
</evidence>
<gene>
    <name evidence="6" type="ORF">LIER_19928</name>
</gene>
<evidence type="ECO:0000256" key="2">
    <source>
        <dbReference type="ARBA" id="ARBA00022771"/>
    </source>
</evidence>
<evidence type="ECO:0000256" key="1">
    <source>
        <dbReference type="ARBA" id="ARBA00022723"/>
    </source>
</evidence>
<dbReference type="Pfam" id="PF06839">
    <property type="entry name" value="Zn_ribbon_GRF"/>
    <property type="match status" value="1"/>
</dbReference>
<organism evidence="6 7">
    <name type="scientific">Lithospermum erythrorhizon</name>
    <name type="common">Purple gromwell</name>
    <name type="synonym">Lithospermum officinale var. erythrorhizon</name>
    <dbReference type="NCBI Taxonomy" id="34254"/>
    <lineage>
        <taxon>Eukaryota</taxon>
        <taxon>Viridiplantae</taxon>
        <taxon>Streptophyta</taxon>
        <taxon>Embryophyta</taxon>
        <taxon>Tracheophyta</taxon>
        <taxon>Spermatophyta</taxon>
        <taxon>Magnoliopsida</taxon>
        <taxon>eudicotyledons</taxon>
        <taxon>Gunneridae</taxon>
        <taxon>Pentapetalae</taxon>
        <taxon>asterids</taxon>
        <taxon>lamiids</taxon>
        <taxon>Boraginales</taxon>
        <taxon>Boraginaceae</taxon>
        <taxon>Boraginoideae</taxon>
        <taxon>Lithospermeae</taxon>
        <taxon>Lithospermum</taxon>
    </lineage>
</organism>
<keyword evidence="1" id="KW-0479">Metal-binding</keyword>
<evidence type="ECO:0000313" key="6">
    <source>
        <dbReference type="EMBL" id="GAA0164242.1"/>
    </source>
</evidence>
<comment type="caution">
    <text evidence="6">The sequence shown here is derived from an EMBL/GenBank/DDBJ whole genome shotgun (WGS) entry which is preliminary data.</text>
</comment>
<dbReference type="EMBL" id="BAABME010004987">
    <property type="protein sequence ID" value="GAA0164242.1"/>
    <property type="molecule type" value="Genomic_DNA"/>
</dbReference>
<sequence length="105" mass="11567">MSKSNVNYSSMSSMSSVAENEEKIVYCKYCGKNCIKLVSTTKENPGRIFFACPTQRFVGGHGWMDLADKAYGTSSSQSHGGQFDAIEVLLKEKNEEIAQLGLEND</sequence>
<reference evidence="6 7" key="1">
    <citation type="submission" date="2024-01" db="EMBL/GenBank/DDBJ databases">
        <title>The complete chloroplast genome sequence of Lithospermum erythrorhizon: insights into the phylogenetic relationship among Boraginaceae species and the maternal lineages of purple gromwells.</title>
        <authorList>
            <person name="Okada T."/>
            <person name="Watanabe K."/>
        </authorList>
    </citation>
    <scope>NUCLEOTIDE SEQUENCE [LARGE SCALE GENOMIC DNA]</scope>
</reference>